<gene>
    <name evidence="2" type="ORF">ENN52_01400</name>
</gene>
<dbReference type="AlphaFoldDB" id="A0A831PM72"/>
<keyword evidence="1" id="KW-0472">Membrane</keyword>
<evidence type="ECO:0000313" key="2">
    <source>
        <dbReference type="EMBL" id="HDS62792.1"/>
    </source>
</evidence>
<evidence type="ECO:0000256" key="1">
    <source>
        <dbReference type="SAM" id="Phobius"/>
    </source>
</evidence>
<feature type="non-terminal residue" evidence="2">
    <location>
        <position position="300"/>
    </location>
</feature>
<sequence>MDDSAVSPVIAVMLILAVVVTAVSLAHMVVIPSMKAQDEIEHLEAVEESFLRFASDLELAASLKQNLRLSERIPLGGGGIVFNPVRSAGTLRVDREPTWIMNVTVSNATASCTVSSMLVTCSYVPSGNFWHDQGYRWRYGYVNISKGGLETPLEFATMEEVVKQANASALGGTFFDLDYLSRPFPVYNGTGHLTGYTTNCTAIVIDVVNFTTGERNFASGNGFGTLVLECTVSRAGTVEDPDQIVFRVNRDLPVPLNTVLLEKCNATAFALGKACGNVGAPALTANPDSDEVSVAIDQAV</sequence>
<feature type="transmembrane region" description="Helical" evidence="1">
    <location>
        <begin position="6"/>
        <end position="30"/>
    </location>
</feature>
<protein>
    <submittedName>
        <fullName evidence="2">Uncharacterized protein</fullName>
    </submittedName>
</protein>
<dbReference type="EMBL" id="DSBY01000062">
    <property type="protein sequence ID" value="HDS62792.1"/>
    <property type="molecule type" value="Genomic_DNA"/>
</dbReference>
<dbReference type="Proteomes" id="UP000885648">
    <property type="component" value="Unassembled WGS sequence"/>
</dbReference>
<comment type="caution">
    <text evidence="2">The sequence shown here is derived from an EMBL/GenBank/DDBJ whole genome shotgun (WGS) entry which is preliminary data.</text>
</comment>
<organism evidence="2">
    <name type="scientific">Methanofollis liminatans</name>
    <dbReference type="NCBI Taxonomy" id="2201"/>
    <lineage>
        <taxon>Archaea</taxon>
        <taxon>Methanobacteriati</taxon>
        <taxon>Methanobacteriota</taxon>
        <taxon>Stenosarchaea group</taxon>
        <taxon>Methanomicrobia</taxon>
        <taxon>Methanomicrobiales</taxon>
        <taxon>Methanomicrobiaceae</taxon>
        <taxon>Methanofollis</taxon>
    </lineage>
</organism>
<accession>A0A831PM72</accession>
<name>A0A831PM72_9EURY</name>
<keyword evidence="1" id="KW-1133">Transmembrane helix</keyword>
<proteinExistence type="predicted"/>
<reference evidence="2" key="1">
    <citation type="journal article" date="2020" name="mSystems">
        <title>Genome- and Community-Level Interaction Insights into Carbon Utilization and Element Cycling Functions of Hydrothermarchaeota in Hydrothermal Sediment.</title>
        <authorList>
            <person name="Zhou Z."/>
            <person name="Liu Y."/>
            <person name="Xu W."/>
            <person name="Pan J."/>
            <person name="Luo Z.H."/>
            <person name="Li M."/>
        </authorList>
    </citation>
    <scope>NUCLEOTIDE SEQUENCE</scope>
    <source>
        <strain evidence="2">SpSt-1183</strain>
    </source>
</reference>
<keyword evidence="1" id="KW-0812">Transmembrane</keyword>